<proteinExistence type="predicted"/>
<sequence>MFAPRRARAHAFSPSCVPSPLSTVAHACRAAAAQQVQPCGLHTPLDLHLPPSRATSGSTRGNFFASMPPFHGSSSGRTHSAPPADSLNHPRNQVHLLLTIQSIIPTTISKIVSTTDIS</sequence>
<evidence type="ECO:0000256" key="1">
    <source>
        <dbReference type="SAM" id="MobiDB-lite"/>
    </source>
</evidence>
<organism evidence="2 3">
    <name type="scientific">Paratrimastix pyriformis</name>
    <dbReference type="NCBI Taxonomy" id="342808"/>
    <lineage>
        <taxon>Eukaryota</taxon>
        <taxon>Metamonada</taxon>
        <taxon>Preaxostyla</taxon>
        <taxon>Paratrimastigidae</taxon>
        <taxon>Paratrimastix</taxon>
    </lineage>
</organism>
<dbReference type="Proteomes" id="UP001141327">
    <property type="component" value="Unassembled WGS sequence"/>
</dbReference>
<keyword evidence="3" id="KW-1185">Reference proteome</keyword>
<accession>A0ABQ8URM8</accession>
<evidence type="ECO:0000313" key="2">
    <source>
        <dbReference type="EMBL" id="KAJ4461787.1"/>
    </source>
</evidence>
<dbReference type="EMBL" id="JAPMOS010000006">
    <property type="protein sequence ID" value="KAJ4461787.1"/>
    <property type="molecule type" value="Genomic_DNA"/>
</dbReference>
<reference evidence="2" key="1">
    <citation type="journal article" date="2022" name="bioRxiv">
        <title>Genomics of Preaxostyla Flagellates Illuminates Evolutionary Transitions and the Path Towards Mitochondrial Loss.</title>
        <authorList>
            <person name="Novak L.V.F."/>
            <person name="Treitli S.C."/>
            <person name="Pyrih J."/>
            <person name="Halakuc P."/>
            <person name="Pipaliya S.V."/>
            <person name="Vacek V."/>
            <person name="Brzon O."/>
            <person name="Soukal P."/>
            <person name="Eme L."/>
            <person name="Dacks J.B."/>
            <person name="Karnkowska A."/>
            <person name="Elias M."/>
            <person name="Hampl V."/>
        </authorList>
    </citation>
    <scope>NUCLEOTIDE SEQUENCE</scope>
    <source>
        <strain evidence="2">RCP-MX</strain>
    </source>
</reference>
<protein>
    <submittedName>
        <fullName evidence="2">Uncharacterized protein</fullName>
    </submittedName>
</protein>
<feature type="region of interest" description="Disordered" evidence="1">
    <location>
        <begin position="50"/>
        <end position="89"/>
    </location>
</feature>
<name>A0ABQ8URM8_9EUKA</name>
<gene>
    <name evidence="2" type="ORF">PAPYR_1933</name>
</gene>
<evidence type="ECO:0000313" key="3">
    <source>
        <dbReference type="Proteomes" id="UP001141327"/>
    </source>
</evidence>
<comment type="caution">
    <text evidence="2">The sequence shown here is derived from an EMBL/GenBank/DDBJ whole genome shotgun (WGS) entry which is preliminary data.</text>
</comment>